<evidence type="ECO:0000313" key="2">
    <source>
        <dbReference type="Proteomes" id="UP000178570"/>
    </source>
</evidence>
<comment type="caution">
    <text evidence="1">The sequence shown here is derived from an EMBL/GenBank/DDBJ whole genome shotgun (WGS) entry which is preliminary data.</text>
</comment>
<reference evidence="1 2" key="1">
    <citation type="journal article" date="2016" name="Nat. Commun.">
        <title>Thousands of microbial genomes shed light on interconnected biogeochemical processes in an aquifer system.</title>
        <authorList>
            <person name="Anantharaman K."/>
            <person name="Brown C.T."/>
            <person name="Hug L.A."/>
            <person name="Sharon I."/>
            <person name="Castelle C.J."/>
            <person name="Probst A.J."/>
            <person name="Thomas B.C."/>
            <person name="Singh A."/>
            <person name="Wilkins M.J."/>
            <person name="Karaoz U."/>
            <person name="Brodie E.L."/>
            <person name="Williams K.H."/>
            <person name="Hubbard S.S."/>
            <person name="Banfield J.F."/>
        </authorList>
    </citation>
    <scope>NUCLEOTIDE SEQUENCE [LARGE SCALE GENOMIC DNA]</scope>
</reference>
<dbReference type="AlphaFoldDB" id="A0A1G1XKZ8"/>
<organism evidence="1 2">
    <name type="scientific">Candidatus Brennerbacteria bacterium RIFOXYD1_FULL_41_16</name>
    <dbReference type="NCBI Taxonomy" id="1797529"/>
    <lineage>
        <taxon>Bacteria</taxon>
        <taxon>Candidatus Brenneribacteriota</taxon>
    </lineage>
</organism>
<evidence type="ECO:0000313" key="1">
    <source>
        <dbReference type="EMBL" id="OGY40825.1"/>
    </source>
</evidence>
<dbReference type="STRING" id="1797529.A2570_00210"/>
<gene>
    <name evidence="1" type="ORF">A2570_00210</name>
</gene>
<sequence length="75" mass="8262">MKKYPSLKSWEDYDDSRNFASLVNSLDVKPQGSDKKEKDICDCGCDTCTGTYGRGRHCRNALSGCNVTVSGIHAK</sequence>
<accession>A0A1G1XKZ8</accession>
<dbReference type="EMBL" id="MHHY01000004">
    <property type="protein sequence ID" value="OGY40825.1"/>
    <property type="molecule type" value="Genomic_DNA"/>
</dbReference>
<dbReference type="Proteomes" id="UP000178570">
    <property type="component" value="Unassembled WGS sequence"/>
</dbReference>
<protein>
    <submittedName>
        <fullName evidence="1">Uncharacterized protein</fullName>
    </submittedName>
</protein>
<proteinExistence type="predicted"/>
<name>A0A1G1XKZ8_9BACT</name>